<gene>
    <name evidence="2" type="ORF">E1B28_003286</name>
</gene>
<dbReference type="PANTHER" id="PTHR47657:SF7">
    <property type="entry name" value="STEROL REGULATORY ELEMENT-BINDING PROTEIN ECM22"/>
    <property type="match status" value="1"/>
</dbReference>
<organism evidence="2 3">
    <name type="scientific">Marasmius oreades</name>
    <name type="common">fairy-ring Marasmius</name>
    <dbReference type="NCBI Taxonomy" id="181124"/>
    <lineage>
        <taxon>Eukaryota</taxon>
        <taxon>Fungi</taxon>
        <taxon>Dikarya</taxon>
        <taxon>Basidiomycota</taxon>
        <taxon>Agaricomycotina</taxon>
        <taxon>Agaricomycetes</taxon>
        <taxon>Agaricomycetidae</taxon>
        <taxon>Agaricales</taxon>
        <taxon>Marasmiineae</taxon>
        <taxon>Marasmiaceae</taxon>
        <taxon>Marasmius</taxon>
    </lineage>
</organism>
<dbReference type="EMBL" id="CM032191">
    <property type="protein sequence ID" value="KAG7085743.1"/>
    <property type="molecule type" value="Genomic_DNA"/>
</dbReference>
<evidence type="ECO:0000313" key="2">
    <source>
        <dbReference type="EMBL" id="KAG7085743.1"/>
    </source>
</evidence>
<dbReference type="GO" id="GO:0000981">
    <property type="term" value="F:DNA-binding transcription factor activity, RNA polymerase II-specific"/>
    <property type="evidence" value="ECO:0007669"/>
    <property type="project" value="InterPro"/>
</dbReference>
<dbReference type="InterPro" id="IPR021858">
    <property type="entry name" value="Fun_TF"/>
</dbReference>
<name>A0A9P7UKD2_9AGAR</name>
<dbReference type="OrthoDB" id="5419315at2759"/>
<dbReference type="Pfam" id="PF11951">
    <property type="entry name" value="Fungal_trans_2"/>
    <property type="match status" value="1"/>
</dbReference>
<dbReference type="InterPro" id="IPR036864">
    <property type="entry name" value="Zn2-C6_fun-type_DNA-bd_sf"/>
</dbReference>
<dbReference type="AlphaFoldDB" id="A0A9P7UKD2"/>
<reference evidence="2" key="1">
    <citation type="journal article" date="2021" name="Genome Biol. Evol.">
        <title>The assembled and annotated genome of the fairy-ring fungus Marasmius oreades.</title>
        <authorList>
            <person name="Hiltunen M."/>
            <person name="Ament-Velasquez S.L."/>
            <person name="Johannesson H."/>
        </authorList>
    </citation>
    <scope>NUCLEOTIDE SEQUENCE</scope>
    <source>
        <strain evidence="2">03SP1</strain>
    </source>
</reference>
<dbReference type="InterPro" id="IPR001138">
    <property type="entry name" value="Zn2Cys6_DnaBD"/>
</dbReference>
<dbReference type="Proteomes" id="UP001049176">
    <property type="component" value="Chromosome 11"/>
</dbReference>
<proteinExistence type="predicted"/>
<dbReference type="PANTHER" id="PTHR47657">
    <property type="entry name" value="STEROL REGULATORY ELEMENT-BINDING PROTEIN ECM22"/>
    <property type="match status" value="1"/>
</dbReference>
<feature type="domain" description="Zn(2)-C6 fungal-type" evidence="1">
    <location>
        <begin position="20"/>
        <end position="50"/>
    </location>
</feature>
<dbReference type="RefSeq" id="XP_043002214.1">
    <property type="nucleotide sequence ID" value="XM_043160258.1"/>
</dbReference>
<dbReference type="PROSITE" id="PS00463">
    <property type="entry name" value="ZN2_CY6_FUNGAL_1"/>
    <property type="match status" value="1"/>
</dbReference>
<dbReference type="KEGG" id="more:E1B28_003286"/>
<dbReference type="PROSITE" id="PS50048">
    <property type="entry name" value="ZN2_CY6_FUNGAL_2"/>
    <property type="match status" value="1"/>
</dbReference>
<dbReference type="SUPFAM" id="SSF57701">
    <property type="entry name" value="Zn2/Cys6 DNA-binding domain"/>
    <property type="match status" value="1"/>
</dbReference>
<dbReference type="Pfam" id="PF00172">
    <property type="entry name" value="Zn_clus"/>
    <property type="match status" value="1"/>
</dbReference>
<sequence>MSTGTRSKRVIRSHTKSRMGCTHCKKRRVKCDEARPTCGSCERRKTECVYEYNKRENSDIKSDCDAQSSTVTLRPEGTQQVMRKQPTPPPFSYLDMTSLKLFYHWTHFTSKTFSHTGFAQHALPQIAFCNPGLMHAILALSALHLHQLHGPQSRDDETDYLSLAISHRNHVPPLLSQITDPDVSVITLAILQVCNYADPSPNPSSRDIFSLVGSIYEAVHGKRLENPSITPFVAWKSSGSHHDSGIRNHIRVSFPTSLHRIHLPTTPSTISDGTSISIVPSDFVWPDPAEVSDPVTSSTYAHAAQTLMESWYLFQRPGCEMAAAFLWSVRFTEQFYNYLVVEKRPRALVLLYYFCFILSWLSDPGQGDVQEQQCWWAIGQTKFGESMGQVAYMLDERWRRCITTIAS</sequence>
<dbReference type="InterPro" id="IPR052400">
    <property type="entry name" value="Zn2-C6_fungal_TF"/>
</dbReference>
<dbReference type="GO" id="GO:0008270">
    <property type="term" value="F:zinc ion binding"/>
    <property type="evidence" value="ECO:0007669"/>
    <property type="project" value="InterPro"/>
</dbReference>
<evidence type="ECO:0000259" key="1">
    <source>
        <dbReference type="PROSITE" id="PS50048"/>
    </source>
</evidence>
<dbReference type="CDD" id="cd00067">
    <property type="entry name" value="GAL4"/>
    <property type="match status" value="1"/>
</dbReference>
<keyword evidence="3" id="KW-1185">Reference proteome</keyword>
<dbReference type="Gene3D" id="4.10.240.10">
    <property type="entry name" value="Zn(2)-C6 fungal-type DNA-binding domain"/>
    <property type="match status" value="1"/>
</dbReference>
<protein>
    <recommendedName>
        <fullName evidence="1">Zn(2)-C6 fungal-type domain-containing protein</fullName>
    </recommendedName>
</protein>
<evidence type="ECO:0000313" key="3">
    <source>
        <dbReference type="Proteomes" id="UP001049176"/>
    </source>
</evidence>
<dbReference type="GeneID" id="66072362"/>
<accession>A0A9P7UKD2</accession>
<comment type="caution">
    <text evidence="2">The sequence shown here is derived from an EMBL/GenBank/DDBJ whole genome shotgun (WGS) entry which is preliminary data.</text>
</comment>
<dbReference type="SMART" id="SM00066">
    <property type="entry name" value="GAL4"/>
    <property type="match status" value="1"/>
</dbReference>